<dbReference type="Proteomes" id="UP000018901">
    <property type="component" value="Chromosome"/>
</dbReference>
<accession>W0ET48</accession>
<dbReference type="EMBL" id="CP007034">
    <property type="protein sequence ID" value="AHF13952.1"/>
    <property type="molecule type" value="Genomic_DNA"/>
</dbReference>
<dbReference type="STRING" id="880074.BARVI_11605"/>
<dbReference type="HOGENOM" id="CLU_3285521_0_0_10"/>
<evidence type="ECO:0000313" key="2">
    <source>
        <dbReference type="Proteomes" id="UP000018901"/>
    </source>
</evidence>
<protein>
    <submittedName>
        <fullName evidence="1">Uncharacterized protein</fullName>
    </submittedName>
</protein>
<keyword evidence="2" id="KW-1185">Reference proteome</keyword>
<evidence type="ECO:0000313" key="1">
    <source>
        <dbReference type="EMBL" id="AHF13952.1"/>
    </source>
</evidence>
<proteinExistence type="predicted"/>
<sequence>MPFTRHDPEGQNLFLIKIIKLMTIATDFPYLCETLELFYA</sequence>
<name>W0ET48_9BACT</name>
<gene>
    <name evidence="1" type="ORF">BARVI_11605</name>
</gene>
<dbReference type="AlphaFoldDB" id="W0ET48"/>
<dbReference type="KEGG" id="bvs:BARVI_11605"/>
<organism evidence="1 2">
    <name type="scientific">Barnesiella viscericola DSM 18177</name>
    <dbReference type="NCBI Taxonomy" id="880074"/>
    <lineage>
        <taxon>Bacteria</taxon>
        <taxon>Pseudomonadati</taxon>
        <taxon>Bacteroidota</taxon>
        <taxon>Bacteroidia</taxon>
        <taxon>Bacteroidales</taxon>
        <taxon>Barnesiellaceae</taxon>
        <taxon>Barnesiella</taxon>
    </lineage>
</organism>
<reference evidence="1 2" key="1">
    <citation type="submission" date="2013-12" db="EMBL/GenBank/DDBJ databases">
        <authorList>
            <consortium name="DOE Joint Genome Institute"/>
            <person name="Eisen J."/>
            <person name="Huntemann M."/>
            <person name="Han J."/>
            <person name="Chen A."/>
            <person name="Kyrpides N."/>
            <person name="Mavromatis K."/>
            <person name="Markowitz V."/>
            <person name="Palaniappan K."/>
            <person name="Ivanova N."/>
            <person name="Schaumberg A."/>
            <person name="Pati A."/>
            <person name="Liolios K."/>
            <person name="Nordberg H.P."/>
            <person name="Cantor M.N."/>
            <person name="Hua S.X."/>
            <person name="Woyke T."/>
        </authorList>
    </citation>
    <scope>NUCLEOTIDE SEQUENCE [LARGE SCALE GENOMIC DNA]</scope>
    <source>
        <strain evidence="2">DSM 18177</strain>
    </source>
</reference>